<dbReference type="SUPFAM" id="SSF53448">
    <property type="entry name" value="Nucleotide-diphospho-sugar transferases"/>
    <property type="match status" value="1"/>
</dbReference>
<dbReference type="PANTHER" id="PTHR46390:SF1">
    <property type="entry name" value="MANNOSE-1-PHOSPHATE GUANYLYLTRANSFERASE"/>
    <property type="match status" value="1"/>
</dbReference>
<sequence length="355" mass="39028">MFGVIMAGGHGTRFWPVSRKNRPKQLLNIIGDQTMLQMTVDRLRKIRFIEDIYIVVGSDLAKTIAKEVEGVPKKNIIVEPSGKNTAPSIGLVASHLLARDPDAVMGVFPADHLIVGHRLFSGALSSALKLVNSDHLLVTLGIVPSSPHTGYGYIQFDKKRSLEDGKAFGVKTFAEKPTASAAKRFLESGDFLWNSGMFVWKASVYLEAMRDHMAVHHEIMEEIGQTVGTGKYQSTLKAKWDSLSPESVDYGILEKASNIYVVKSEFTWSDMGSWNSYFELLPKKGDGNVVKGDGLVIDGGGNLIYSLDKLTTVMGLSDIAVINTDDATLIVPRDRVEEIKTIVSMVKQKGRDDLL</sequence>
<evidence type="ECO:0000313" key="7">
    <source>
        <dbReference type="EMBL" id="SVA06653.1"/>
    </source>
</evidence>
<dbReference type="Gene3D" id="3.90.550.10">
    <property type="entry name" value="Spore Coat Polysaccharide Biosynthesis Protein SpsA, Chain A"/>
    <property type="match status" value="1"/>
</dbReference>
<dbReference type="InterPro" id="IPR005835">
    <property type="entry name" value="NTP_transferase_dom"/>
</dbReference>
<keyword evidence="1" id="KW-0808">Transferase</keyword>
<dbReference type="Pfam" id="PF22640">
    <property type="entry name" value="ManC_GMP_beta-helix"/>
    <property type="match status" value="1"/>
</dbReference>
<evidence type="ECO:0000256" key="3">
    <source>
        <dbReference type="ARBA" id="ARBA00022741"/>
    </source>
</evidence>
<evidence type="ECO:0000259" key="5">
    <source>
        <dbReference type="Pfam" id="PF00483"/>
    </source>
</evidence>
<evidence type="ECO:0008006" key="8">
    <source>
        <dbReference type="Google" id="ProtNLM"/>
    </source>
</evidence>
<evidence type="ECO:0000256" key="2">
    <source>
        <dbReference type="ARBA" id="ARBA00022695"/>
    </source>
</evidence>
<dbReference type="PANTHER" id="PTHR46390">
    <property type="entry name" value="MANNOSE-1-PHOSPHATE GUANYLYLTRANSFERASE"/>
    <property type="match status" value="1"/>
</dbReference>
<dbReference type="FunFam" id="3.90.550.10:FF:000046">
    <property type="entry name" value="Mannose-1-phosphate guanylyltransferase (GDP)"/>
    <property type="match status" value="1"/>
</dbReference>
<dbReference type="InterPro" id="IPR051161">
    <property type="entry name" value="Mannose-6P_isomerase_type2"/>
</dbReference>
<accession>A0A381SZ51</accession>
<dbReference type="EMBL" id="UINC01003476">
    <property type="protein sequence ID" value="SVA06653.1"/>
    <property type="molecule type" value="Genomic_DNA"/>
</dbReference>
<dbReference type="Pfam" id="PF00483">
    <property type="entry name" value="NTP_transferase"/>
    <property type="match status" value="1"/>
</dbReference>
<dbReference type="GO" id="GO:0004475">
    <property type="term" value="F:mannose-1-phosphate guanylyltransferase (GTP) activity"/>
    <property type="evidence" value="ECO:0007669"/>
    <property type="project" value="InterPro"/>
</dbReference>
<evidence type="ECO:0000256" key="1">
    <source>
        <dbReference type="ARBA" id="ARBA00022679"/>
    </source>
</evidence>
<organism evidence="7">
    <name type="scientific">marine metagenome</name>
    <dbReference type="NCBI Taxonomy" id="408172"/>
    <lineage>
        <taxon>unclassified sequences</taxon>
        <taxon>metagenomes</taxon>
        <taxon>ecological metagenomes</taxon>
    </lineage>
</organism>
<keyword evidence="4" id="KW-0342">GTP-binding</keyword>
<dbReference type="GO" id="GO:0005525">
    <property type="term" value="F:GTP binding"/>
    <property type="evidence" value="ECO:0007669"/>
    <property type="project" value="UniProtKB-KW"/>
</dbReference>
<evidence type="ECO:0000256" key="4">
    <source>
        <dbReference type="ARBA" id="ARBA00023134"/>
    </source>
</evidence>
<feature type="domain" description="Nucleotidyl transferase" evidence="5">
    <location>
        <begin position="3"/>
        <end position="281"/>
    </location>
</feature>
<dbReference type="AlphaFoldDB" id="A0A381SZ51"/>
<reference evidence="7" key="1">
    <citation type="submission" date="2018-05" db="EMBL/GenBank/DDBJ databases">
        <authorList>
            <person name="Lanie J.A."/>
            <person name="Ng W.-L."/>
            <person name="Kazmierczak K.M."/>
            <person name="Andrzejewski T.M."/>
            <person name="Davidsen T.M."/>
            <person name="Wayne K.J."/>
            <person name="Tettelin H."/>
            <person name="Glass J.I."/>
            <person name="Rusch D."/>
            <person name="Podicherti R."/>
            <person name="Tsui H.-C.T."/>
            <person name="Winkler M.E."/>
        </authorList>
    </citation>
    <scope>NUCLEOTIDE SEQUENCE</scope>
</reference>
<keyword evidence="3" id="KW-0547">Nucleotide-binding</keyword>
<dbReference type="SUPFAM" id="SSF159283">
    <property type="entry name" value="Guanosine diphospho-D-mannose pyrophosphorylase/mannose-6-phosphate isomerase linker domain"/>
    <property type="match status" value="1"/>
</dbReference>
<dbReference type="InterPro" id="IPR049577">
    <property type="entry name" value="GMPP_N"/>
</dbReference>
<dbReference type="InterPro" id="IPR029044">
    <property type="entry name" value="Nucleotide-diphossugar_trans"/>
</dbReference>
<name>A0A381SZ51_9ZZZZ</name>
<protein>
    <recommendedName>
        <fullName evidence="8">Nucleotidyl transferase domain-containing protein</fullName>
    </recommendedName>
</protein>
<proteinExistence type="predicted"/>
<feature type="domain" description="MannoseP isomerase/GMP-like beta-helix" evidence="6">
    <location>
        <begin position="296"/>
        <end position="344"/>
    </location>
</feature>
<dbReference type="GO" id="GO:0009298">
    <property type="term" value="P:GDP-mannose biosynthetic process"/>
    <property type="evidence" value="ECO:0007669"/>
    <property type="project" value="TreeGrafter"/>
</dbReference>
<keyword evidence="2" id="KW-0548">Nucleotidyltransferase</keyword>
<dbReference type="InterPro" id="IPR054566">
    <property type="entry name" value="ManC/GMP-like_b-helix"/>
</dbReference>
<evidence type="ECO:0000259" key="6">
    <source>
        <dbReference type="Pfam" id="PF22640"/>
    </source>
</evidence>
<dbReference type="CDD" id="cd02509">
    <property type="entry name" value="GDP-M1P_Guanylyltransferase"/>
    <property type="match status" value="1"/>
</dbReference>
<gene>
    <name evidence="7" type="ORF">METZ01_LOCUS59507</name>
</gene>